<keyword evidence="2" id="KW-0813">Transport</keyword>
<dbReference type="InterPro" id="IPR050166">
    <property type="entry name" value="ABC_transporter_ATP-bind"/>
</dbReference>
<dbReference type="RefSeq" id="WP_114076926.1">
    <property type="nucleotide sequence ID" value="NZ_CP030918.1"/>
</dbReference>
<sequence>MPGAAPHILFDKVSLAFQPGGPPAIQDISLGVDRGEVLVVLGPSGCGKTTLLRLIAGLLRPSAGRVLVEGSPPRAGEDSALVFQNFRLLPWKTVAGNLAFALPHLDPDQRAARVAHFLSVVGLSRVARAFPRALSGGMQQRVALARALAAETDILLMDEPFASLDAQSRELMQGEILKLSRVTHEGRPRTVVFVTHSVDEALVLGDRVLLMSPRPGRVADLLTVPFARQPGDPRLQPQFAALRERLWDQLRQMVLSDPQSDFYGRGQAL</sequence>
<dbReference type="PANTHER" id="PTHR42788:SF10">
    <property type="entry name" value="ABC TRANSPORTER ATP-BINDING PROTEIN"/>
    <property type="match status" value="1"/>
</dbReference>
<name>A0A344PMK4_9RHOB</name>
<keyword evidence="4 6" id="KW-0067">ATP-binding</keyword>
<dbReference type="KEGG" id="pars:DRW48_13755"/>
<dbReference type="Pfam" id="PF00005">
    <property type="entry name" value="ABC_tran"/>
    <property type="match status" value="1"/>
</dbReference>
<dbReference type="PANTHER" id="PTHR42788">
    <property type="entry name" value="TAURINE IMPORT ATP-BINDING PROTEIN-RELATED"/>
    <property type="match status" value="1"/>
</dbReference>
<comment type="similarity">
    <text evidence="1">Belongs to the ABC transporter superfamily.</text>
</comment>
<dbReference type="InterPro" id="IPR003439">
    <property type="entry name" value="ABC_transporter-like_ATP-bd"/>
</dbReference>
<dbReference type="GO" id="GO:0016887">
    <property type="term" value="F:ATP hydrolysis activity"/>
    <property type="evidence" value="ECO:0007669"/>
    <property type="project" value="InterPro"/>
</dbReference>
<evidence type="ECO:0000313" key="7">
    <source>
        <dbReference type="Proteomes" id="UP000252023"/>
    </source>
</evidence>
<dbReference type="Proteomes" id="UP000252023">
    <property type="component" value="Chromosome"/>
</dbReference>
<reference evidence="7" key="1">
    <citation type="submission" date="2018-07" db="EMBL/GenBank/DDBJ databases">
        <title>Genome sequencing of Paracoccus sp. SC2-6.</title>
        <authorList>
            <person name="Heo J."/>
            <person name="Kim S.-J."/>
            <person name="Kwon S.-W."/>
        </authorList>
    </citation>
    <scope>NUCLEOTIDE SEQUENCE [LARGE SCALE GENOMIC DNA]</scope>
    <source>
        <strain evidence="7">SC2-6</strain>
    </source>
</reference>
<dbReference type="EMBL" id="CP030918">
    <property type="protein sequence ID" value="AXC50609.1"/>
    <property type="molecule type" value="Genomic_DNA"/>
</dbReference>
<evidence type="ECO:0000313" key="6">
    <source>
        <dbReference type="EMBL" id="AXC50609.1"/>
    </source>
</evidence>
<dbReference type="InterPro" id="IPR003593">
    <property type="entry name" value="AAA+_ATPase"/>
</dbReference>
<evidence type="ECO:0000259" key="5">
    <source>
        <dbReference type="PROSITE" id="PS50893"/>
    </source>
</evidence>
<accession>A0A344PMK4</accession>
<dbReference type="InterPro" id="IPR017871">
    <property type="entry name" value="ABC_transporter-like_CS"/>
</dbReference>
<dbReference type="SMART" id="SM00382">
    <property type="entry name" value="AAA"/>
    <property type="match status" value="1"/>
</dbReference>
<dbReference type="PROSITE" id="PS00211">
    <property type="entry name" value="ABC_TRANSPORTER_1"/>
    <property type="match status" value="1"/>
</dbReference>
<evidence type="ECO:0000256" key="2">
    <source>
        <dbReference type="ARBA" id="ARBA00022448"/>
    </source>
</evidence>
<dbReference type="PROSITE" id="PS50893">
    <property type="entry name" value="ABC_TRANSPORTER_2"/>
    <property type="match status" value="1"/>
</dbReference>
<dbReference type="Gene3D" id="3.40.50.300">
    <property type="entry name" value="P-loop containing nucleotide triphosphate hydrolases"/>
    <property type="match status" value="1"/>
</dbReference>
<organism evidence="6 7">
    <name type="scientific">Paracoccus suum</name>
    <dbReference type="NCBI Taxonomy" id="2259340"/>
    <lineage>
        <taxon>Bacteria</taxon>
        <taxon>Pseudomonadati</taxon>
        <taxon>Pseudomonadota</taxon>
        <taxon>Alphaproteobacteria</taxon>
        <taxon>Rhodobacterales</taxon>
        <taxon>Paracoccaceae</taxon>
        <taxon>Paracoccus</taxon>
    </lineage>
</organism>
<dbReference type="SUPFAM" id="SSF52540">
    <property type="entry name" value="P-loop containing nucleoside triphosphate hydrolases"/>
    <property type="match status" value="1"/>
</dbReference>
<proteinExistence type="inferred from homology"/>
<dbReference type="OrthoDB" id="9802264at2"/>
<dbReference type="AlphaFoldDB" id="A0A344PMK4"/>
<evidence type="ECO:0000256" key="4">
    <source>
        <dbReference type="ARBA" id="ARBA00022840"/>
    </source>
</evidence>
<keyword evidence="3" id="KW-0547">Nucleotide-binding</keyword>
<keyword evidence="7" id="KW-1185">Reference proteome</keyword>
<dbReference type="GO" id="GO:0005524">
    <property type="term" value="F:ATP binding"/>
    <property type="evidence" value="ECO:0007669"/>
    <property type="project" value="UniProtKB-KW"/>
</dbReference>
<feature type="domain" description="ABC transporter" evidence="5">
    <location>
        <begin position="8"/>
        <end position="238"/>
    </location>
</feature>
<gene>
    <name evidence="6" type="ORF">DRW48_13755</name>
</gene>
<evidence type="ECO:0000256" key="3">
    <source>
        <dbReference type="ARBA" id="ARBA00022741"/>
    </source>
</evidence>
<evidence type="ECO:0000256" key="1">
    <source>
        <dbReference type="ARBA" id="ARBA00005417"/>
    </source>
</evidence>
<dbReference type="InterPro" id="IPR027417">
    <property type="entry name" value="P-loop_NTPase"/>
</dbReference>
<protein>
    <submittedName>
        <fullName evidence="6">ABC transporter ATP-binding protein</fullName>
    </submittedName>
</protein>